<dbReference type="Gene3D" id="2.40.50.180">
    <property type="entry name" value="CheA-289, Domain 4"/>
    <property type="match status" value="3"/>
</dbReference>
<dbReference type="InterPro" id="IPR002545">
    <property type="entry name" value="CheW-lke_dom"/>
</dbReference>
<gene>
    <name evidence="2" type="ORF">BBF96_07945</name>
</gene>
<dbReference type="Proteomes" id="UP000267250">
    <property type="component" value="Chromosome"/>
</dbReference>
<dbReference type="Gene3D" id="2.30.30.40">
    <property type="entry name" value="SH3 Domains"/>
    <property type="match status" value="3"/>
</dbReference>
<dbReference type="SUPFAM" id="SSF50341">
    <property type="entry name" value="CheW-like"/>
    <property type="match status" value="3"/>
</dbReference>
<dbReference type="AlphaFoldDB" id="A0A3Q9HQW2"/>
<sequence length="508" mass="56586">MQHHKRASGQYVVFYVGSEAYGVEIEYVQEIIRVPGMVKIPRTPPYLEGLANLRGNILTVVNTSVKLGLEKKPLSETSRVIVLDDGYKRLGFIVDRVSEVVNIVADEIEEVKEGEARAEFLRGIARLAGGERLMMIIDVDHFMKIGESKDQVMDAVESQEFVRSEEQKKEEEKEEEKVQLVTFRLGGEEYGIDVGMVQEIVHLPETINRVPDAPPYLVGIVALRNQVLPVVSLRTLFQLGDNEMNERTRIVVVNLYDQQKRKAAVGLIVDAVTEVLRIPKAIIDPVPVLLRTGSGEGISGVCKIAEGKRLVYILNPAGLLVLNDLLKAGEVLESAEEAVSTSEQEEQLVIFKLGEEEFAAGIADVREIIRVPEIVAVPKAPQFVEGVINLRGTIIPIIDLRKRFGMEEKSRDEYTRIVVVEINGLLTGLVVDSVREVLKVSRQVIESAPELLTNSVDSRFVRGIAKVKEGERLIIVLDVKEVLSFKEKEELMDFGQSVELEEDTGTNS</sequence>
<evidence type="ECO:0000259" key="1">
    <source>
        <dbReference type="PROSITE" id="PS50851"/>
    </source>
</evidence>
<dbReference type="PROSITE" id="PS50851">
    <property type="entry name" value="CHEW"/>
    <property type="match status" value="3"/>
</dbReference>
<feature type="domain" description="CheW-like" evidence="1">
    <location>
        <begin position="345"/>
        <end position="488"/>
    </location>
</feature>
<dbReference type="Pfam" id="PF01584">
    <property type="entry name" value="CheW"/>
    <property type="match status" value="3"/>
</dbReference>
<dbReference type="GO" id="GO:0007165">
    <property type="term" value="P:signal transduction"/>
    <property type="evidence" value="ECO:0007669"/>
    <property type="project" value="InterPro"/>
</dbReference>
<keyword evidence="3" id="KW-1185">Reference proteome</keyword>
<protein>
    <recommendedName>
        <fullName evidence="1">CheW-like domain-containing protein</fullName>
    </recommendedName>
</protein>
<feature type="domain" description="CheW-like" evidence="1">
    <location>
        <begin position="8"/>
        <end position="148"/>
    </location>
</feature>
<accession>A0A3Q9HQW2</accession>
<evidence type="ECO:0000313" key="2">
    <source>
        <dbReference type="EMBL" id="AZR73319.1"/>
    </source>
</evidence>
<dbReference type="OrthoDB" id="9794382at2"/>
<dbReference type="CDD" id="cd00732">
    <property type="entry name" value="CheW"/>
    <property type="match status" value="1"/>
</dbReference>
<dbReference type="EMBL" id="CP016379">
    <property type="protein sequence ID" value="AZR73319.1"/>
    <property type="molecule type" value="Genomic_DNA"/>
</dbReference>
<reference evidence="2 3" key="1">
    <citation type="submission" date="2016-07" db="EMBL/GenBank/DDBJ databases">
        <title>Genome and transcriptome analysis of iron-reducing fermentative bacteria Anoxybacter fermentans.</title>
        <authorList>
            <person name="Zeng X."/>
            <person name="Shao Z."/>
        </authorList>
    </citation>
    <scope>NUCLEOTIDE SEQUENCE [LARGE SCALE GENOMIC DNA]</scope>
    <source>
        <strain evidence="2 3">DY22613</strain>
    </source>
</reference>
<dbReference type="PANTHER" id="PTHR22617:SF23">
    <property type="entry name" value="CHEMOTAXIS PROTEIN CHEW"/>
    <property type="match status" value="1"/>
</dbReference>
<dbReference type="RefSeq" id="WP_127016652.1">
    <property type="nucleotide sequence ID" value="NZ_CP016379.1"/>
</dbReference>
<dbReference type="PANTHER" id="PTHR22617">
    <property type="entry name" value="CHEMOTAXIS SENSOR HISTIDINE KINASE-RELATED"/>
    <property type="match status" value="1"/>
</dbReference>
<feature type="domain" description="CheW-like" evidence="1">
    <location>
        <begin position="177"/>
        <end position="325"/>
    </location>
</feature>
<organism evidence="2 3">
    <name type="scientific">Anoxybacter fermentans</name>
    <dbReference type="NCBI Taxonomy" id="1323375"/>
    <lineage>
        <taxon>Bacteria</taxon>
        <taxon>Bacillati</taxon>
        <taxon>Bacillota</taxon>
        <taxon>Clostridia</taxon>
        <taxon>Halanaerobiales</taxon>
        <taxon>Anoxybacter</taxon>
    </lineage>
</organism>
<dbReference type="InterPro" id="IPR036061">
    <property type="entry name" value="CheW-like_dom_sf"/>
</dbReference>
<dbReference type="InterPro" id="IPR039315">
    <property type="entry name" value="CheW"/>
</dbReference>
<dbReference type="GO" id="GO:0005829">
    <property type="term" value="C:cytosol"/>
    <property type="evidence" value="ECO:0007669"/>
    <property type="project" value="TreeGrafter"/>
</dbReference>
<evidence type="ECO:0000313" key="3">
    <source>
        <dbReference type="Proteomes" id="UP000267250"/>
    </source>
</evidence>
<proteinExistence type="predicted"/>
<name>A0A3Q9HQW2_9FIRM</name>
<dbReference type="SMART" id="SM00260">
    <property type="entry name" value="CheW"/>
    <property type="match status" value="3"/>
</dbReference>
<dbReference type="KEGG" id="aft:BBF96_07945"/>
<dbReference type="GO" id="GO:0006935">
    <property type="term" value="P:chemotaxis"/>
    <property type="evidence" value="ECO:0007669"/>
    <property type="project" value="InterPro"/>
</dbReference>